<dbReference type="CDD" id="cd16262">
    <property type="entry name" value="EFG_III"/>
    <property type="match status" value="1"/>
</dbReference>
<keyword evidence="4 7" id="KW-0648">Protein biosynthesis</keyword>
<dbReference type="EMBL" id="CP009788">
    <property type="protein sequence ID" value="AJE04143.1"/>
    <property type="molecule type" value="Genomic_DNA"/>
</dbReference>
<comment type="subcellular location">
    <subcellularLocation>
        <location evidence="7">Cytoplasm</location>
    </subcellularLocation>
</comment>
<dbReference type="CDD" id="cd01886">
    <property type="entry name" value="EF-G"/>
    <property type="match status" value="1"/>
</dbReference>
<evidence type="ECO:0000256" key="3">
    <source>
        <dbReference type="ARBA" id="ARBA00022768"/>
    </source>
</evidence>
<evidence type="ECO:0000256" key="7">
    <source>
        <dbReference type="HAMAP-Rule" id="MF_00054"/>
    </source>
</evidence>
<dbReference type="GO" id="GO:0003924">
    <property type="term" value="F:GTPase activity"/>
    <property type="evidence" value="ECO:0007669"/>
    <property type="project" value="InterPro"/>
</dbReference>
<dbReference type="Gene3D" id="2.40.30.10">
    <property type="entry name" value="Translation factors"/>
    <property type="match status" value="1"/>
</dbReference>
<dbReference type="GO" id="GO:0032790">
    <property type="term" value="P:ribosome disassembly"/>
    <property type="evidence" value="ECO:0007669"/>
    <property type="project" value="TreeGrafter"/>
</dbReference>
<dbReference type="InterPro" id="IPR014721">
    <property type="entry name" value="Ribsml_uS5_D2-typ_fold_subgr"/>
</dbReference>
<dbReference type="PANTHER" id="PTHR43261">
    <property type="entry name" value="TRANSLATION ELONGATION FACTOR G-RELATED"/>
    <property type="match status" value="1"/>
</dbReference>
<dbReference type="STRING" id="345632.GPICK_12950"/>
<sequence>MNRPPLDSIRNIGIISHIDAGKTTVSERILYYSGESHRMGEVHDGETVMDWMPQEQERGITITSTATVCRWGGCRINLIDTPGHIDFTIEVERSLRVLDGAVAIFSAVEGVQPQSESVWRQADRYRVPRVCFINKMDRIGADHRATLRQMAERLGARPVPLQIPVGAEADFVGVIDLIARELVTFDEADLGRSVIRRPVPTELADEAEEAREQLLEAAADFDDAVLADLLEGREIAPERISRALRVGTIACRIFPVLFGSALRNKGVQPLLDAVAALLPSPLDLPPVTAQRPDGESVDTLPCDPDGPLCALAFKVQSDEGRKLTYLRVYSGTVRAGAALWNSTRGCFEKAGRLFRMHAHKREQIEEATAGDIVAAVGLKEVLTGDTLCDPAHRLILAGLAVPEPVVSLAVEPRGVDDREKLLPALEKLQWEDPTFRVHEDEETGQTILTGMGELHLEVVTDRLGREFGVHVATGRPQVVYRETITRPVERHEIYRTEFEGKIQGGEVRLRLSPLPRGAGVRLVVPPADELGIAREWREAVASSIAQACSAGCRTGYPLTDLEVRVAAVPLEAGVTTEAGVRAAAGRGVLLAARDGGVTLLEPLMNLEIVAPADCAGKVLGSAQQKRGRVEGITVQGAMETIRALVPLAEMFGYMTELRSATKGRGTYTMEFARFEQAPPDLLRRLGFAG</sequence>
<keyword evidence="2 7" id="KW-0547">Nucleotide-binding</keyword>
<keyword evidence="7" id="KW-0963">Cytoplasm</keyword>
<keyword evidence="5 7" id="KW-0342">GTP-binding</keyword>
<dbReference type="Pfam" id="PF00679">
    <property type="entry name" value="EFG_C"/>
    <property type="match status" value="1"/>
</dbReference>
<dbReference type="PANTHER" id="PTHR43261:SF1">
    <property type="entry name" value="RIBOSOME-RELEASING FACTOR 2, MITOCHONDRIAL"/>
    <property type="match status" value="1"/>
</dbReference>
<keyword evidence="3 7" id="KW-0251">Elongation factor</keyword>
<dbReference type="SMART" id="SM00889">
    <property type="entry name" value="EFG_IV"/>
    <property type="match status" value="1"/>
</dbReference>
<dbReference type="SUPFAM" id="SSF52540">
    <property type="entry name" value="P-loop containing nucleoside triphosphate hydrolases"/>
    <property type="match status" value="1"/>
</dbReference>
<feature type="binding site" evidence="7">
    <location>
        <begin position="16"/>
        <end position="23"/>
    </location>
    <ligand>
        <name>GTP</name>
        <dbReference type="ChEBI" id="CHEBI:37565"/>
    </ligand>
</feature>
<dbReference type="HAMAP" id="MF_00054_B">
    <property type="entry name" value="EF_G_EF_2_B"/>
    <property type="match status" value="1"/>
</dbReference>
<dbReference type="NCBIfam" id="TIGR00484">
    <property type="entry name" value="EF-G"/>
    <property type="match status" value="1"/>
</dbReference>
<proteinExistence type="inferred from homology"/>
<dbReference type="KEGG" id="gpi:GPICK_12950"/>
<dbReference type="InterPro" id="IPR020568">
    <property type="entry name" value="Ribosomal_Su5_D2-typ_SF"/>
</dbReference>
<dbReference type="InterPro" id="IPR041095">
    <property type="entry name" value="EFG_II"/>
</dbReference>
<dbReference type="RefSeq" id="WP_039743882.1">
    <property type="nucleotide sequence ID" value="NZ_CP009788.1"/>
</dbReference>
<dbReference type="InterPro" id="IPR000640">
    <property type="entry name" value="EFG_V-like"/>
</dbReference>
<dbReference type="HOGENOM" id="CLU_002794_4_2_7"/>
<dbReference type="InterPro" id="IPR031157">
    <property type="entry name" value="G_TR_CS"/>
</dbReference>
<dbReference type="PRINTS" id="PR00315">
    <property type="entry name" value="ELONGATNFCT"/>
</dbReference>
<dbReference type="InterPro" id="IPR035647">
    <property type="entry name" value="EFG_III/V"/>
</dbReference>
<accession>A0A0B5BBJ0</accession>
<dbReference type="InterPro" id="IPR053905">
    <property type="entry name" value="EF-G-like_DII"/>
</dbReference>
<dbReference type="InterPro" id="IPR000795">
    <property type="entry name" value="T_Tr_GTP-bd_dom"/>
</dbReference>
<dbReference type="Gene3D" id="3.30.70.240">
    <property type="match status" value="1"/>
</dbReference>
<dbReference type="SUPFAM" id="SSF50447">
    <property type="entry name" value="Translation proteins"/>
    <property type="match status" value="1"/>
</dbReference>
<evidence type="ECO:0000313" key="11">
    <source>
        <dbReference type="Proteomes" id="UP000057609"/>
    </source>
</evidence>
<dbReference type="InterPro" id="IPR004540">
    <property type="entry name" value="Transl_elong_EFG/EF2"/>
</dbReference>
<dbReference type="FunFam" id="3.30.70.240:FF:000001">
    <property type="entry name" value="Elongation factor G"/>
    <property type="match status" value="1"/>
</dbReference>
<keyword evidence="11" id="KW-1185">Reference proteome</keyword>
<dbReference type="CDD" id="cd01680">
    <property type="entry name" value="EFG_like_IV"/>
    <property type="match status" value="1"/>
</dbReference>
<protein>
    <recommendedName>
        <fullName evidence="7 8">Elongation factor G</fullName>
        <shortName evidence="7">EF-G</shortName>
    </recommendedName>
</protein>
<dbReference type="GO" id="GO:0005525">
    <property type="term" value="F:GTP binding"/>
    <property type="evidence" value="ECO:0007669"/>
    <property type="project" value="UniProtKB-UniRule"/>
</dbReference>
<evidence type="ECO:0000256" key="4">
    <source>
        <dbReference type="ARBA" id="ARBA00022917"/>
    </source>
</evidence>
<comment type="function">
    <text evidence="6 7">Catalyzes the GTP-dependent ribosomal translocation step during translation elongation. During this step, the ribosome changes from the pre-translocational (PRE) to the post-translocational (POST) state as the newly formed A-site-bound peptidyl-tRNA and P-site-bound deacylated tRNA move to the P and E sites, respectively. Catalyzes the coordinated movement of the two tRNA molecules, the mRNA and conformational changes in the ribosome.</text>
</comment>
<dbReference type="NCBIfam" id="TIGR00231">
    <property type="entry name" value="small_GTP"/>
    <property type="match status" value="1"/>
</dbReference>
<name>A0A0B5BBJ0_9BACT</name>
<dbReference type="AlphaFoldDB" id="A0A0B5BBJ0"/>
<dbReference type="NCBIfam" id="NF009381">
    <property type="entry name" value="PRK12740.1-5"/>
    <property type="match status" value="1"/>
</dbReference>
<dbReference type="Pfam" id="PF00009">
    <property type="entry name" value="GTP_EFTU"/>
    <property type="match status" value="1"/>
</dbReference>
<dbReference type="GO" id="GO:0005737">
    <property type="term" value="C:cytoplasm"/>
    <property type="evidence" value="ECO:0007669"/>
    <property type="project" value="UniProtKB-SubCell"/>
</dbReference>
<dbReference type="Pfam" id="PF22042">
    <property type="entry name" value="EF-G_D2"/>
    <property type="match status" value="1"/>
</dbReference>
<dbReference type="FunFam" id="3.40.50.300:FF:000029">
    <property type="entry name" value="Elongation factor G"/>
    <property type="match status" value="1"/>
</dbReference>
<dbReference type="Gene3D" id="3.30.230.10">
    <property type="match status" value="1"/>
</dbReference>
<evidence type="ECO:0000259" key="9">
    <source>
        <dbReference type="PROSITE" id="PS51722"/>
    </source>
</evidence>
<dbReference type="SMART" id="SM00838">
    <property type="entry name" value="EFG_C"/>
    <property type="match status" value="1"/>
</dbReference>
<dbReference type="PROSITE" id="PS00301">
    <property type="entry name" value="G_TR_1"/>
    <property type="match status" value="1"/>
</dbReference>
<dbReference type="GO" id="GO:0003746">
    <property type="term" value="F:translation elongation factor activity"/>
    <property type="evidence" value="ECO:0007669"/>
    <property type="project" value="UniProtKB-UniRule"/>
</dbReference>
<dbReference type="SUPFAM" id="SSF54980">
    <property type="entry name" value="EF-G C-terminal domain-like"/>
    <property type="match status" value="2"/>
</dbReference>
<dbReference type="OrthoDB" id="9801591at2"/>
<dbReference type="Pfam" id="PF03764">
    <property type="entry name" value="EFG_IV"/>
    <property type="match status" value="1"/>
</dbReference>
<evidence type="ECO:0000256" key="6">
    <source>
        <dbReference type="ARBA" id="ARBA00024731"/>
    </source>
</evidence>
<reference evidence="10 11" key="1">
    <citation type="journal article" date="2015" name="Genome Announc.">
        <title>Complete Genome of Geobacter pickeringii G13T, a Metal-Reducing Isolate from Sedimentary Kaolin Deposits.</title>
        <authorList>
            <person name="Badalamenti J.P."/>
            <person name="Bond D.R."/>
        </authorList>
    </citation>
    <scope>NUCLEOTIDE SEQUENCE [LARGE SCALE GENOMIC DNA]</scope>
    <source>
        <strain evidence="10 11">G13</strain>
    </source>
</reference>
<evidence type="ECO:0000256" key="1">
    <source>
        <dbReference type="ARBA" id="ARBA00005870"/>
    </source>
</evidence>
<evidence type="ECO:0000256" key="2">
    <source>
        <dbReference type="ARBA" id="ARBA00022741"/>
    </source>
</evidence>
<dbReference type="PROSITE" id="PS51722">
    <property type="entry name" value="G_TR_2"/>
    <property type="match status" value="1"/>
</dbReference>
<dbReference type="InterPro" id="IPR009000">
    <property type="entry name" value="Transl_B-barrel_sf"/>
</dbReference>
<feature type="domain" description="Tr-type G" evidence="9">
    <location>
        <begin position="7"/>
        <end position="282"/>
    </location>
</feature>
<evidence type="ECO:0000256" key="5">
    <source>
        <dbReference type="ARBA" id="ARBA00023134"/>
    </source>
</evidence>
<dbReference type="FunFam" id="3.30.70.870:FF:000001">
    <property type="entry name" value="Elongation factor G"/>
    <property type="match status" value="1"/>
</dbReference>
<dbReference type="InterPro" id="IPR009022">
    <property type="entry name" value="EFG_III"/>
</dbReference>
<organism evidence="10 11">
    <name type="scientific">Geobacter pickeringii</name>
    <dbReference type="NCBI Taxonomy" id="345632"/>
    <lineage>
        <taxon>Bacteria</taxon>
        <taxon>Pseudomonadati</taxon>
        <taxon>Thermodesulfobacteriota</taxon>
        <taxon>Desulfuromonadia</taxon>
        <taxon>Geobacterales</taxon>
        <taxon>Geobacteraceae</taxon>
        <taxon>Geobacter</taxon>
    </lineage>
</organism>
<dbReference type="Pfam" id="PF14492">
    <property type="entry name" value="EFG_III"/>
    <property type="match status" value="1"/>
</dbReference>
<dbReference type="InterPro" id="IPR005225">
    <property type="entry name" value="Small_GTP-bd"/>
</dbReference>
<dbReference type="CDD" id="cd03713">
    <property type="entry name" value="EFG_mtEFG_C"/>
    <property type="match status" value="1"/>
</dbReference>
<comment type="similarity">
    <text evidence="1 7">Belongs to the TRAFAC class translation factor GTPase superfamily. Classic translation factor GTPase family. EF-G/EF-2 subfamily.</text>
</comment>
<dbReference type="InterPro" id="IPR005517">
    <property type="entry name" value="Transl_elong_EFG/EF2_IV"/>
</dbReference>
<feature type="binding site" evidence="7">
    <location>
        <begin position="134"/>
        <end position="137"/>
    </location>
    <ligand>
        <name>GTP</name>
        <dbReference type="ChEBI" id="CHEBI:37565"/>
    </ligand>
</feature>
<evidence type="ECO:0000256" key="8">
    <source>
        <dbReference type="NCBIfam" id="TIGR00484"/>
    </source>
</evidence>
<evidence type="ECO:0000313" key="10">
    <source>
        <dbReference type="EMBL" id="AJE04143.1"/>
    </source>
</evidence>
<dbReference type="SUPFAM" id="SSF54211">
    <property type="entry name" value="Ribosomal protein S5 domain 2-like"/>
    <property type="match status" value="1"/>
</dbReference>
<dbReference type="Gene3D" id="3.30.70.870">
    <property type="entry name" value="Elongation Factor G (Translational Gtpase), domain 3"/>
    <property type="match status" value="1"/>
</dbReference>
<dbReference type="InterPro" id="IPR027417">
    <property type="entry name" value="P-loop_NTPase"/>
</dbReference>
<dbReference type="CDD" id="cd04088">
    <property type="entry name" value="EFG_mtEFG_II"/>
    <property type="match status" value="1"/>
</dbReference>
<dbReference type="InterPro" id="IPR035649">
    <property type="entry name" value="EFG_V"/>
</dbReference>
<gene>
    <name evidence="7 10" type="primary">fusA</name>
    <name evidence="10" type="ORF">GPICK_12950</name>
</gene>
<dbReference type="Proteomes" id="UP000057609">
    <property type="component" value="Chromosome"/>
</dbReference>
<dbReference type="Gene3D" id="3.40.50.300">
    <property type="entry name" value="P-loop containing nucleotide triphosphate hydrolases"/>
    <property type="match status" value="1"/>
</dbReference>
<feature type="binding site" evidence="7">
    <location>
        <begin position="80"/>
        <end position="84"/>
    </location>
    <ligand>
        <name>GTP</name>
        <dbReference type="ChEBI" id="CHEBI:37565"/>
    </ligand>
</feature>